<evidence type="ECO:0000313" key="1">
    <source>
        <dbReference type="EMBL" id="GFU12840.1"/>
    </source>
</evidence>
<protein>
    <submittedName>
        <fullName evidence="1">Uncharacterized protein</fullName>
    </submittedName>
</protein>
<organism evidence="1 2">
    <name type="scientific">Nephila pilipes</name>
    <name type="common">Giant wood spider</name>
    <name type="synonym">Nephila maculata</name>
    <dbReference type="NCBI Taxonomy" id="299642"/>
    <lineage>
        <taxon>Eukaryota</taxon>
        <taxon>Metazoa</taxon>
        <taxon>Ecdysozoa</taxon>
        <taxon>Arthropoda</taxon>
        <taxon>Chelicerata</taxon>
        <taxon>Arachnida</taxon>
        <taxon>Araneae</taxon>
        <taxon>Araneomorphae</taxon>
        <taxon>Entelegynae</taxon>
        <taxon>Araneoidea</taxon>
        <taxon>Nephilidae</taxon>
        <taxon>Nephila</taxon>
    </lineage>
</organism>
<reference evidence="1" key="1">
    <citation type="submission" date="2020-08" db="EMBL/GenBank/DDBJ databases">
        <title>Multicomponent nature underlies the extraordinary mechanical properties of spider dragline silk.</title>
        <authorList>
            <person name="Kono N."/>
            <person name="Nakamura H."/>
            <person name="Mori M."/>
            <person name="Yoshida Y."/>
            <person name="Ohtoshi R."/>
            <person name="Malay A.D."/>
            <person name="Moran D.A.P."/>
            <person name="Tomita M."/>
            <person name="Numata K."/>
            <person name="Arakawa K."/>
        </authorList>
    </citation>
    <scope>NUCLEOTIDE SEQUENCE</scope>
</reference>
<evidence type="ECO:0000313" key="2">
    <source>
        <dbReference type="Proteomes" id="UP000887013"/>
    </source>
</evidence>
<accession>A0A8X6UIA9</accession>
<dbReference type="AlphaFoldDB" id="A0A8X6UIA9"/>
<comment type="caution">
    <text evidence="1">The sequence shown here is derived from an EMBL/GenBank/DDBJ whole genome shotgun (WGS) entry which is preliminary data.</text>
</comment>
<gene>
    <name evidence="1" type="ORF">NPIL_638331</name>
</gene>
<keyword evidence="2" id="KW-1185">Reference proteome</keyword>
<dbReference type="EMBL" id="BMAW01078868">
    <property type="protein sequence ID" value="GFU12840.1"/>
    <property type="molecule type" value="Genomic_DNA"/>
</dbReference>
<sequence>MGSNSCANYMQTYYLFEDEPMNFAGSITTFVMSLPDIPVALNSCKSEFFCSVFPNYEEIILENIIEYEDSWSNEISYNPAYWIETLDNFISFIKPINEDFKNVNNMKGFLYLCSKLLFGAAFFHKRGVLESPAYAYREIYKITNRLLESGIINEPTWYI</sequence>
<name>A0A8X6UIA9_NEPPI</name>
<dbReference type="Proteomes" id="UP000887013">
    <property type="component" value="Unassembled WGS sequence"/>
</dbReference>
<proteinExistence type="predicted"/>